<keyword evidence="1" id="KW-1278">Translocase</keyword>
<name>Q950L8_9FUNG</name>
<evidence type="ECO:0000313" key="2">
    <source>
        <dbReference type="EMBL" id="AAK84290.1"/>
    </source>
</evidence>
<dbReference type="InterPro" id="IPR001457">
    <property type="entry name" value="NADH_UbQ/plastoQ_OxRdtase_su6"/>
</dbReference>
<comment type="catalytic activity">
    <reaction evidence="1">
        <text>a ubiquinone + NADH + 5 H(+)(in) = a ubiquinol + NAD(+) + 4 H(+)(out)</text>
        <dbReference type="Rhea" id="RHEA:29091"/>
        <dbReference type="Rhea" id="RHEA-COMP:9565"/>
        <dbReference type="Rhea" id="RHEA-COMP:9566"/>
        <dbReference type="ChEBI" id="CHEBI:15378"/>
        <dbReference type="ChEBI" id="CHEBI:16389"/>
        <dbReference type="ChEBI" id="CHEBI:17976"/>
        <dbReference type="ChEBI" id="CHEBI:57540"/>
        <dbReference type="ChEBI" id="CHEBI:57945"/>
        <dbReference type="EC" id="7.1.1.2"/>
    </reaction>
</comment>
<dbReference type="RefSeq" id="NP_150360.1">
    <property type="nucleotide sequence ID" value="NC_003053.1"/>
</dbReference>
<keyword evidence="2" id="KW-0560">Oxidoreductase</keyword>
<feature type="transmembrane region" description="Helical" evidence="1">
    <location>
        <begin position="200"/>
        <end position="219"/>
    </location>
</feature>
<dbReference type="GeneID" id="803662"/>
<feature type="transmembrane region" description="Helical" evidence="1">
    <location>
        <begin position="239"/>
        <end position="261"/>
    </location>
</feature>
<dbReference type="AlphaFoldDB" id="Q950L8"/>
<feature type="transmembrane region" description="Helical" evidence="1">
    <location>
        <begin position="55"/>
        <end position="75"/>
    </location>
</feature>
<protein>
    <recommendedName>
        <fullName evidence="1">NADH-ubiquinone oxidoreductase chain 6</fullName>
        <ecNumber evidence="1">7.1.1.2</ecNumber>
    </recommendedName>
</protein>
<feature type="transmembrane region" description="Helical" evidence="1">
    <location>
        <begin position="5"/>
        <end position="25"/>
    </location>
</feature>
<dbReference type="PANTHER" id="PTHR33269">
    <property type="entry name" value="NADH-UBIQUINONE OXIDOREDUCTASE CHAIN 6"/>
    <property type="match status" value="1"/>
</dbReference>
<comment type="similarity">
    <text evidence="1">Belongs to the complex I subunit 6 family.</text>
</comment>
<keyword evidence="1" id="KW-0812">Transmembrane</keyword>
<proteinExistence type="inferred from homology"/>
<keyword evidence="1" id="KW-1133">Transmembrane helix</keyword>
<evidence type="ECO:0000256" key="1">
    <source>
        <dbReference type="RuleBase" id="RU004430"/>
    </source>
</evidence>
<dbReference type="Pfam" id="PF00499">
    <property type="entry name" value="Oxidored_q3"/>
    <property type="match status" value="1"/>
</dbReference>
<dbReference type="GO" id="GO:0016491">
    <property type="term" value="F:oxidoreductase activity"/>
    <property type="evidence" value="ECO:0007669"/>
    <property type="project" value="UniProtKB-KW"/>
</dbReference>
<keyword evidence="1 2" id="KW-0496">Mitochondrion</keyword>
<reference evidence="2" key="1">
    <citation type="submission" date="2001-07" db="EMBL/GenBank/DDBJ databases">
        <authorList>
            <person name="Lang F.B.F."/>
        </authorList>
    </citation>
    <scope>NUCLEOTIDE SEQUENCE</scope>
    <source>
        <strain evidence="2">136</strain>
    </source>
</reference>
<comment type="subcellular location">
    <subcellularLocation>
        <location evidence="1">Mitochondrion membrane</location>
        <topology evidence="1">Multi-pass membrane protein</topology>
    </subcellularLocation>
</comment>
<keyword evidence="1" id="KW-0679">Respiratory chain</keyword>
<dbReference type="GO" id="GO:0031966">
    <property type="term" value="C:mitochondrial membrane"/>
    <property type="evidence" value="ECO:0007669"/>
    <property type="project" value="UniProtKB-SubCell"/>
</dbReference>
<reference evidence="2" key="2">
    <citation type="journal article" date="2002" name="Mol. Biol. Evol.">
        <title>Hyaloraphidium curvatum: a linear mitochondrial genome, tRNA editing, and an evolutionary link to lower fungi.</title>
        <authorList>
            <person name="Forget L."/>
            <person name="Ustinova J."/>
            <person name="Wang Z."/>
            <person name="Huss V.A."/>
            <person name="Franz Lang B."/>
        </authorList>
    </citation>
    <scope>NUCLEOTIDE SEQUENCE</scope>
    <source>
        <strain evidence="2">136</strain>
    </source>
</reference>
<dbReference type="Gene3D" id="1.20.120.1200">
    <property type="entry name" value="NADH-ubiquinone/plastoquinone oxidoreductase chain 6, subunit NuoJ"/>
    <property type="match status" value="1"/>
</dbReference>
<dbReference type="EMBL" id="AF404306">
    <property type="protein sequence ID" value="AAK84290.1"/>
    <property type="molecule type" value="Genomic_DNA"/>
</dbReference>
<keyword evidence="1" id="KW-0472">Membrane</keyword>
<accession>Q950L8</accession>
<gene>
    <name evidence="2" type="primary">nad6</name>
</gene>
<keyword evidence="1" id="KW-0830">Ubiquinone</keyword>
<keyword evidence="1" id="KW-0249">Electron transport</keyword>
<feature type="transmembrane region" description="Helical" evidence="1">
    <location>
        <begin position="31"/>
        <end position="48"/>
    </location>
</feature>
<dbReference type="PANTHER" id="PTHR33269:SF17">
    <property type="entry name" value="NADH-UBIQUINONE OXIDOREDUCTASE CHAIN 6"/>
    <property type="match status" value="1"/>
</dbReference>
<feature type="transmembrane region" description="Helical" evidence="1">
    <location>
        <begin position="159"/>
        <end position="180"/>
    </location>
</feature>
<organism evidence="2">
    <name type="scientific">Rhizophydium sp. 136</name>
    <dbReference type="NCBI Taxonomy" id="60187"/>
    <lineage>
        <taxon>Eukaryota</taxon>
        <taxon>Fungi</taxon>
        <taxon>Fungi incertae sedis</taxon>
        <taxon>Chytridiomycota</taxon>
        <taxon>Chytridiomycota incertae sedis</taxon>
        <taxon>Chytridiomycetes</taxon>
        <taxon>Rhizophydiales</taxon>
        <taxon>Rhizophydiaceae</taxon>
        <taxon>Rhizophydium</taxon>
    </lineage>
</organism>
<keyword evidence="1" id="KW-0813">Transport</keyword>
<keyword evidence="1" id="KW-0520">NAD</keyword>
<dbReference type="EC" id="7.1.1.2" evidence="1"/>
<comment type="function">
    <text evidence="1">Core subunit of the mitochondrial membrane respiratory chain NADH dehydrogenase (Complex I) which catalyzes electron transfer from NADH through the respiratory chain, using ubiquinone as an electron acceptor. Essential for the catalytic activity and assembly of complex I.</text>
</comment>
<dbReference type="GO" id="GO:0008137">
    <property type="term" value="F:NADH dehydrogenase (ubiquinone) activity"/>
    <property type="evidence" value="ECO:0007669"/>
    <property type="project" value="UniProtKB-UniRule"/>
</dbReference>
<sequence>MLIKILVKLICTIGILSSFLILTSLNPVTRLVLLIIVFIMSAFIYLLLDFYFLGLTYIIVYVGAIAILFLFVIMMSEVKETPQPNPHQLQIKINSQRSNVVNTSLGIELNQINKINFIPSGILRLNQINTNNLNFESFNNSFKSYDSKLSTSFGYPNGINLIFFSFMGLGLSLILILGYFTTNINSEGILGINSYFSKPLVNYPMYISMYLDIYNYFFINYSSEFVYFTDLQSFGFILYLVYPFITILLAILLWIVLIGILKISTNNTK</sequence>
<geneLocation type="mitochondrion" evidence="2"/>
<dbReference type="InterPro" id="IPR042106">
    <property type="entry name" value="Nuo/plastoQ_OxRdtase_6_NuoJ"/>
</dbReference>